<proteinExistence type="predicted"/>
<feature type="non-terminal residue" evidence="1">
    <location>
        <position position="1"/>
    </location>
</feature>
<name>X1RI84_9ZZZZ</name>
<dbReference type="EMBL" id="BARV01046077">
    <property type="protein sequence ID" value="GAI62860.1"/>
    <property type="molecule type" value="Genomic_DNA"/>
</dbReference>
<organism evidence="1">
    <name type="scientific">marine sediment metagenome</name>
    <dbReference type="NCBI Taxonomy" id="412755"/>
    <lineage>
        <taxon>unclassified sequences</taxon>
        <taxon>metagenomes</taxon>
        <taxon>ecological metagenomes</taxon>
    </lineage>
</organism>
<sequence>YIQLSWDSDETQVWTIDTTEQRIYRFRDMLCKRGPDL</sequence>
<feature type="non-terminal residue" evidence="1">
    <location>
        <position position="37"/>
    </location>
</feature>
<reference evidence="1" key="1">
    <citation type="journal article" date="2014" name="Front. Microbiol.">
        <title>High frequency of phylogenetically diverse reductive dehalogenase-homologous genes in deep subseafloor sedimentary metagenomes.</title>
        <authorList>
            <person name="Kawai M."/>
            <person name="Futagami T."/>
            <person name="Toyoda A."/>
            <person name="Takaki Y."/>
            <person name="Nishi S."/>
            <person name="Hori S."/>
            <person name="Arai W."/>
            <person name="Tsubouchi T."/>
            <person name="Morono Y."/>
            <person name="Uchiyama I."/>
            <person name="Ito T."/>
            <person name="Fujiyama A."/>
            <person name="Inagaki F."/>
            <person name="Takami H."/>
        </authorList>
    </citation>
    <scope>NUCLEOTIDE SEQUENCE</scope>
    <source>
        <strain evidence="1">Expedition CK06-06</strain>
    </source>
</reference>
<accession>X1RI84</accession>
<evidence type="ECO:0000313" key="1">
    <source>
        <dbReference type="EMBL" id="GAI62860.1"/>
    </source>
</evidence>
<dbReference type="AlphaFoldDB" id="X1RI84"/>
<comment type="caution">
    <text evidence="1">The sequence shown here is derived from an EMBL/GenBank/DDBJ whole genome shotgun (WGS) entry which is preliminary data.</text>
</comment>
<gene>
    <name evidence="1" type="ORF">S06H3_67017</name>
</gene>
<protein>
    <submittedName>
        <fullName evidence="1">Uncharacterized protein</fullName>
    </submittedName>
</protein>